<comment type="catalytic activity">
    <reaction evidence="7 8">
        <text>L-histidinol phosphate + H2O = L-histidinol + phosphate</text>
        <dbReference type="Rhea" id="RHEA:14465"/>
        <dbReference type="ChEBI" id="CHEBI:15377"/>
        <dbReference type="ChEBI" id="CHEBI:43474"/>
        <dbReference type="ChEBI" id="CHEBI:57699"/>
        <dbReference type="ChEBI" id="CHEBI:57980"/>
        <dbReference type="EC" id="3.1.3.15"/>
    </reaction>
</comment>
<evidence type="ECO:0000259" key="9">
    <source>
        <dbReference type="SMART" id="SM00481"/>
    </source>
</evidence>
<dbReference type="InterPro" id="IPR004013">
    <property type="entry name" value="PHP_dom"/>
</dbReference>
<keyword evidence="4 8" id="KW-0028">Amino-acid biosynthesis</keyword>
<evidence type="ECO:0000313" key="11">
    <source>
        <dbReference type="Proteomes" id="UP001144612"/>
    </source>
</evidence>
<accession>A0ABT4D4K9</accession>
<evidence type="ECO:0000256" key="6">
    <source>
        <dbReference type="ARBA" id="ARBA00023102"/>
    </source>
</evidence>
<evidence type="ECO:0000256" key="7">
    <source>
        <dbReference type="ARBA" id="ARBA00049158"/>
    </source>
</evidence>
<dbReference type="Gene3D" id="3.20.20.140">
    <property type="entry name" value="Metal-dependent hydrolases"/>
    <property type="match status" value="1"/>
</dbReference>
<dbReference type="PANTHER" id="PTHR21039">
    <property type="entry name" value="HISTIDINOL PHOSPHATASE-RELATED"/>
    <property type="match status" value="1"/>
</dbReference>
<feature type="domain" description="Polymerase/histidinol phosphatase N-terminal" evidence="9">
    <location>
        <begin position="4"/>
        <end position="85"/>
    </location>
</feature>
<comment type="caution">
    <text evidence="10">The sequence shown here is derived from an EMBL/GenBank/DDBJ whole genome shotgun (WGS) entry which is preliminary data.</text>
</comment>
<keyword evidence="5 8" id="KW-0378">Hydrolase</keyword>
<comment type="pathway">
    <text evidence="1 8">Amino-acid biosynthesis; L-histidine biosynthesis; L-histidine from 5-phospho-alpha-D-ribose 1-diphosphate: step 8/9.</text>
</comment>
<reference evidence="10" key="1">
    <citation type="submission" date="2022-12" db="EMBL/GenBank/DDBJ databases">
        <title>Clostridium sp. nov., isolated from industrial wastewater.</title>
        <authorList>
            <person name="Jiayan W."/>
        </authorList>
    </citation>
    <scope>NUCLEOTIDE SEQUENCE</scope>
    <source>
        <strain evidence="10">ZC22-4</strain>
    </source>
</reference>
<comment type="similarity">
    <text evidence="2 8">Belongs to the PHP hydrolase family. HisK subfamily.</text>
</comment>
<dbReference type="Pfam" id="PF02811">
    <property type="entry name" value="PHP"/>
    <property type="match status" value="1"/>
</dbReference>
<gene>
    <name evidence="10" type="ORF">OW729_01230</name>
</gene>
<dbReference type="InterPro" id="IPR003141">
    <property type="entry name" value="Pol/His_phosphatase_N"/>
</dbReference>
<evidence type="ECO:0000313" key="10">
    <source>
        <dbReference type="EMBL" id="MCY6957220.1"/>
    </source>
</evidence>
<dbReference type="EMBL" id="JAPQFJ010000001">
    <property type="protein sequence ID" value="MCY6957220.1"/>
    <property type="molecule type" value="Genomic_DNA"/>
</dbReference>
<dbReference type="InterPro" id="IPR016195">
    <property type="entry name" value="Pol/histidinol_Pase-like"/>
</dbReference>
<dbReference type="RefSeq" id="WP_268059575.1">
    <property type="nucleotide sequence ID" value="NZ_JAPQFJ010000001.1"/>
</dbReference>
<dbReference type="SMART" id="SM00481">
    <property type="entry name" value="POLIIIAc"/>
    <property type="match status" value="1"/>
</dbReference>
<protein>
    <recommendedName>
        <fullName evidence="3 8">Histidinol-phosphatase</fullName>
        <shortName evidence="8">HolPase</shortName>
        <ecNumber evidence="3 8">3.1.3.15</ecNumber>
    </recommendedName>
</protein>
<evidence type="ECO:0000256" key="8">
    <source>
        <dbReference type="RuleBase" id="RU366003"/>
    </source>
</evidence>
<dbReference type="PANTHER" id="PTHR21039:SF0">
    <property type="entry name" value="HISTIDINOL-PHOSPHATASE"/>
    <property type="match status" value="1"/>
</dbReference>
<name>A0ABT4D4K9_9CLOT</name>
<keyword evidence="11" id="KW-1185">Reference proteome</keyword>
<dbReference type="SUPFAM" id="SSF89550">
    <property type="entry name" value="PHP domain-like"/>
    <property type="match status" value="1"/>
</dbReference>
<evidence type="ECO:0000256" key="4">
    <source>
        <dbReference type="ARBA" id="ARBA00022605"/>
    </source>
</evidence>
<evidence type="ECO:0000256" key="5">
    <source>
        <dbReference type="ARBA" id="ARBA00022801"/>
    </source>
</evidence>
<evidence type="ECO:0000256" key="3">
    <source>
        <dbReference type="ARBA" id="ARBA00013085"/>
    </source>
</evidence>
<evidence type="ECO:0000256" key="1">
    <source>
        <dbReference type="ARBA" id="ARBA00004970"/>
    </source>
</evidence>
<proteinExistence type="inferred from homology"/>
<dbReference type="EC" id="3.1.3.15" evidence="3 8"/>
<dbReference type="NCBIfam" id="TIGR01856">
    <property type="entry name" value="hisJ_fam"/>
    <property type="match status" value="1"/>
</dbReference>
<keyword evidence="6 8" id="KW-0368">Histidine biosynthesis</keyword>
<dbReference type="InterPro" id="IPR010140">
    <property type="entry name" value="Histidinol_P_phosphatase_HisJ"/>
</dbReference>
<organism evidence="10 11">
    <name type="scientific">Clostridium brassicae</name>
    <dbReference type="NCBI Taxonomy" id="2999072"/>
    <lineage>
        <taxon>Bacteria</taxon>
        <taxon>Bacillati</taxon>
        <taxon>Bacillota</taxon>
        <taxon>Clostridia</taxon>
        <taxon>Eubacteriales</taxon>
        <taxon>Clostridiaceae</taxon>
        <taxon>Clostridium</taxon>
    </lineage>
</organism>
<evidence type="ECO:0000256" key="2">
    <source>
        <dbReference type="ARBA" id="ARBA00009152"/>
    </source>
</evidence>
<dbReference type="Proteomes" id="UP001144612">
    <property type="component" value="Unassembled WGS sequence"/>
</dbReference>
<sequence length="281" mass="32691">MYLYDYHTHSTKSTDGHNSVVEMCKSALEMGLKEIAITDHFEPTRKNENYSFYDPKDNLLEILETRNFFEKHLKIKFGIELGQPHIYSKSSREILENNPFDYVLASAHKMSDDVDFGELNYSKIDVDYYCRIYLKELKKLAEWNLFDCIAHLDLVKRYSAKYGVEIKLIDYKEELEEILKILINNGKGIEINTSGLRQHAKKCLPDLDIVKFYRELGGEIITIGSDAHYAVDVGKGIKEAIEIAKIANFKYITIFNNRKPEFVKITDNKSIYYTKNQLKLA</sequence>